<dbReference type="EMBL" id="MU006330">
    <property type="protein sequence ID" value="KAF2846881.1"/>
    <property type="molecule type" value="Genomic_DNA"/>
</dbReference>
<dbReference type="OrthoDB" id="5279806at2759"/>
<dbReference type="Proteomes" id="UP000799423">
    <property type="component" value="Unassembled WGS sequence"/>
</dbReference>
<dbReference type="AlphaFoldDB" id="A0A6A7AUB7"/>
<name>A0A6A7AUB7_9PLEO</name>
<evidence type="ECO:0000256" key="1">
    <source>
        <dbReference type="SAM" id="MobiDB-lite"/>
    </source>
</evidence>
<proteinExistence type="predicted"/>
<evidence type="ECO:0000313" key="4">
    <source>
        <dbReference type="Proteomes" id="UP000799423"/>
    </source>
</evidence>
<dbReference type="PROSITE" id="PS50181">
    <property type="entry name" value="FBOX"/>
    <property type="match status" value="1"/>
</dbReference>
<accession>A0A6A7AUB7</accession>
<protein>
    <recommendedName>
        <fullName evidence="2">F-box domain-containing protein</fullName>
    </recommendedName>
</protein>
<sequence length="484" mass="57071">MRLHELPDDILIAVISTCDVQTILSVRLSCASFCAIVSNYINTIAPAVARYTFPQCDVLLKRPTAGYSIRWLRDLLHLYLASVVLDKDKLRRSPYWNSGFPYGIPSESGCELAVQWRKRIATGWRVLKSFHLVSQNVYDDRTREKRRPSALGRLSGGLRSSRLWQSVSCPYLECAEHRMLDGRDRRESRWGPNSTKEDRYEHLKRRESKILKQRLNLLEQLKDDDLLSYVYLWRLLLWTFRPYRKPDTIEAIERLTENTSSSPDNNWSAIIDDIAQGCSWLNWFVLFVGPQPFIDQWAINPENSYAQQPYLLRDMIWKTYGSRTPHQIEVEREYICKFEFAVRCRCLSSDRRKRLEGEIYQGRTIRTISLDCIPWQYDQAPIIRRDPQDFPWYSPGQWLWMNKDWSLLLTGDATWGQRGSYRSSVTQRDRRNCQKGQNSPSDLEPDIKVEDYKGPLEHVSYLVYLGHEFADRVWKRDHDNSFAF</sequence>
<keyword evidence="4" id="KW-1185">Reference proteome</keyword>
<reference evidence="3" key="1">
    <citation type="submission" date="2020-01" db="EMBL/GenBank/DDBJ databases">
        <authorList>
            <consortium name="DOE Joint Genome Institute"/>
            <person name="Haridas S."/>
            <person name="Albert R."/>
            <person name="Binder M."/>
            <person name="Bloem J."/>
            <person name="Labutti K."/>
            <person name="Salamov A."/>
            <person name="Andreopoulos B."/>
            <person name="Baker S.E."/>
            <person name="Barry K."/>
            <person name="Bills G."/>
            <person name="Bluhm B.H."/>
            <person name="Cannon C."/>
            <person name="Castanera R."/>
            <person name="Culley D.E."/>
            <person name="Daum C."/>
            <person name="Ezra D."/>
            <person name="Gonzalez J.B."/>
            <person name="Henrissat B."/>
            <person name="Kuo A."/>
            <person name="Liang C."/>
            <person name="Lipzen A."/>
            <person name="Lutzoni F."/>
            <person name="Magnuson J."/>
            <person name="Mondo S."/>
            <person name="Nolan M."/>
            <person name="Ohm R."/>
            <person name="Pangilinan J."/>
            <person name="Park H.-J."/>
            <person name="Ramirez L."/>
            <person name="Alfaro M."/>
            <person name="Sun H."/>
            <person name="Tritt A."/>
            <person name="Yoshinaga Y."/>
            <person name="Zwiers L.-H."/>
            <person name="Turgeon B.G."/>
            <person name="Goodwin S.B."/>
            <person name="Spatafora J.W."/>
            <person name="Crous P.W."/>
            <person name="Grigoriev I.V."/>
        </authorList>
    </citation>
    <scope>NUCLEOTIDE SEQUENCE</scope>
    <source>
        <strain evidence="3">IPT5</strain>
    </source>
</reference>
<evidence type="ECO:0000313" key="3">
    <source>
        <dbReference type="EMBL" id="KAF2846881.1"/>
    </source>
</evidence>
<dbReference type="InterPro" id="IPR001810">
    <property type="entry name" value="F-box_dom"/>
</dbReference>
<gene>
    <name evidence="3" type="ORF">T440DRAFT_540304</name>
</gene>
<evidence type="ECO:0000259" key="2">
    <source>
        <dbReference type="PROSITE" id="PS50181"/>
    </source>
</evidence>
<feature type="region of interest" description="Disordered" evidence="1">
    <location>
        <begin position="426"/>
        <end position="447"/>
    </location>
</feature>
<organism evidence="3 4">
    <name type="scientific">Plenodomus tracheiphilus IPT5</name>
    <dbReference type="NCBI Taxonomy" id="1408161"/>
    <lineage>
        <taxon>Eukaryota</taxon>
        <taxon>Fungi</taxon>
        <taxon>Dikarya</taxon>
        <taxon>Ascomycota</taxon>
        <taxon>Pezizomycotina</taxon>
        <taxon>Dothideomycetes</taxon>
        <taxon>Pleosporomycetidae</taxon>
        <taxon>Pleosporales</taxon>
        <taxon>Pleosporineae</taxon>
        <taxon>Leptosphaeriaceae</taxon>
        <taxon>Plenodomus</taxon>
    </lineage>
</organism>
<feature type="domain" description="F-box" evidence="2">
    <location>
        <begin position="1"/>
        <end position="48"/>
    </location>
</feature>